<evidence type="ECO:0000313" key="4">
    <source>
        <dbReference type="Proteomes" id="UP000178606"/>
    </source>
</evidence>
<dbReference type="InterPro" id="IPR043129">
    <property type="entry name" value="ATPase_NBD"/>
</dbReference>
<feature type="domain" description="Hydantoinase/oxoprolinase N-terminal" evidence="2">
    <location>
        <begin position="3"/>
        <end position="172"/>
    </location>
</feature>
<dbReference type="GO" id="GO:0005829">
    <property type="term" value="C:cytosol"/>
    <property type="evidence" value="ECO:0007669"/>
    <property type="project" value="TreeGrafter"/>
</dbReference>
<feature type="domain" description="Hydantoinase A/oxoprolinase" evidence="1">
    <location>
        <begin position="195"/>
        <end position="476"/>
    </location>
</feature>
<comment type="caution">
    <text evidence="3">The sequence shown here is derived from an EMBL/GenBank/DDBJ whole genome shotgun (WGS) entry which is preliminary data.</text>
</comment>
<reference evidence="3 4" key="1">
    <citation type="journal article" date="2016" name="Nat. Commun.">
        <title>Thousands of microbial genomes shed light on interconnected biogeochemical processes in an aquifer system.</title>
        <authorList>
            <person name="Anantharaman K."/>
            <person name="Brown C.T."/>
            <person name="Hug L.A."/>
            <person name="Sharon I."/>
            <person name="Castelle C.J."/>
            <person name="Probst A.J."/>
            <person name="Thomas B.C."/>
            <person name="Singh A."/>
            <person name="Wilkins M.J."/>
            <person name="Karaoz U."/>
            <person name="Brodie E.L."/>
            <person name="Williams K.H."/>
            <person name="Hubbard S.S."/>
            <person name="Banfield J.F."/>
        </authorList>
    </citation>
    <scope>NUCLEOTIDE SEQUENCE [LARGE SCALE GENOMIC DNA]</scope>
    <source>
        <strain evidence="4">RIFCSPLOWO2_12_FULL_64_10</strain>
    </source>
</reference>
<dbReference type="InterPro" id="IPR045079">
    <property type="entry name" value="Oxoprolinase-like"/>
</dbReference>
<evidence type="ECO:0000313" key="3">
    <source>
        <dbReference type="EMBL" id="OGG57205.1"/>
    </source>
</evidence>
<dbReference type="AlphaFoldDB" id="A0A1F6D743"/>
<dbReference type="Pfam" id="PF01968">
    <property type="entry name" value="Hydantoinase_A"/>
    <property type="match status" value="1"/>
</dbReference>
<organism evidence="3 4">
    <name type="scientific">Handelsmanbacteria sp. (strain RIFCSPLOWO2_12_FULL_64_10)</name>
    <dbReference type="NCBI Taxonomy" id="1817868"/>
    <lineage>
        <taxon>Bacteria</taxon>
        <taxon>Candidatus Handelsmaniibacteriota</taxon>
    </lineage>
</organism>
<evidence type="ECO:0008006" key="5">
    <source>
        <dbReference type="Google" id="ProtNLM"/>
    </source>
</evidence>
<dbReference type="InterPro" id="IPR002821">
    <property type="entry name" value="Hydantoinase_A"/>
</dbReference>
<gene>
    <name evidence="3" type="ORF">A3F84_17310</name>
</gene>
<dbReference type="InterPro" id="IPR008040">
    <property type="entry name" value="Hydant_A_N"/>
</dbReference>
<dbReference type="Proteomes" id="UP000178606">
    <property type="component" value="Unassembled WGS sequence"/>
</dbReference>
<dbReference type="SUPFAM" id="SSF53067">
    <property type="entry name" value="Actin-like ATPase domain"/>
    <property type="match status" value="1"/>
</dbReference>
<dbReference type="EMBL" id="MFKF01000010">
    <property type="protein sequence ID" value="OGG57205.1"/>
    <property type="molecule type" value="Genomic_DNA"/>
</dbReference>
<proteinExistence type="predicted"/>
<dbReference type="GO" id="GO:0017168">
    <property type="term" value="F:5-oxoprolinase (ATP-hydrolyzing) activity"/>
    <property type="evidence" value="ECO:0007669"/>
    <property type="project" value="TreeGrafter"/>
</dbReference>
<dbReference type="PANTHER" id="PTHR11365:SF23">
    <property type="entry name" value="HYPOTHETICAL 5-OXOPROLINASE (EUROFUNG)-RELATED"/>
    <property type="match status" value="1"/>
</dbReference>
<sequence>MIVGIDIGGTFTDIVVCDEGRGGVKAGKVATTPEDYGAGVMNALAACGLSPAEAREIVHGTTVATNALIQGRGAACGLITTRGFRDLLDLRRRDRATPFGLQPPFEPLIPRSRRVEVLERTGGDGRTVVRVDEGEVVAAARRLVEAGAEALVVSFLHGPKGENERRAAEAVRGAFPSVPVSAGGEVCPDRAEFERTATAAADAAVTPLIRAYLDSLIRALGAGGFAGLLRLVESDGRLLSVESARARAIATALSGPSAGLIGAAALCRSLGYERFITADMGGTSFDAAVVCDGGPALTRGREIGFGLPVAIPMLDLSTVGAGGGSIARLDPYGALTVGPDSVGASPGPVCYGRQRFHPTVTDADLLLGRIDPKAQFIPGRSLDAGAARQVLMEKVGRPLRLKEMEAAAGVTEVVDAKMADAVRLLAARRGASLEGFTLVAYGGAGPLHAASIARELGLGTVVVPHRAGVFSACGGLTIGASEERTAALLSRDRTGSRGAGDARVERRPVYFCGEMRESEVYDRERLPAGAMVRGPAILQEPGATTALPPGATARVVEGGHLVMEVG</sequence>
<dbReference type="Pfam" id="PF05378">
    <property type="entry name" value="Hydant_A_N"/>
    <property type="match status" value="1"/>
</dbReference>
<evidence type="ECO:0000259" key="1">
    <source>
        <dbReference type="Pfam" id="PF01968"/>
    </source>
</evidence>
<accession>A0A1F6D743</accession>
<name>A0A1F6D743_HANXR</name>
<protein>
    <recommendedName>
        <fullName evidence="5">Hydantoinase</fullName>
    </recommendedName>
</protein>
<dbReference type="PANTHER" id="PTHR11365">
    <property type="entry name" value="5-OXOPROLINASE RELATED"/>
    <property type="match status" value="1"/>
</dbReference>
<dbReference type="GO" id="GO:0006749">
    <property type="term" value="P:glutathione metabolic process"/>
    <property type="evidence" value="ECO:0007669"/>
    <property type="project" value="TreeGrafter"/>
</dbReference>
<evidence type="ECO:0000259" key="2">
    <source>
        <dbReference type="Pfam" id="PF05378"/>
    </source>
</evidence>